<evidence type="ECO:0000256" key="4">
    <source>
        <dbReference type="ARBA" id="ARBA00022840"/>
    </source>
</evidence>
<dbReference type="InterPro" id="IPR052156">
    <property type="entry name" value="BCAA_Transport_ATP-bd_LivF"/>
</dbReference>
<accession>A0A0U3EFV3</accession>
<dbReference type="AlphaFoldDB" id="A0A0U3EFV3"/>
<reference evidence="7 8" key="1">
    <citation type="submission" date="2015-10" db="EMBL/GenBank/DDBJ databases">
        <title>The world's first case of liver abscess caused by Pannonibacter phragmitetus.</title>
        <authorList>
            <person name="Ming D."/>
            <person name="Wang M."/>
            <person name="Zhou Y."/>
            <person name="Jiang T."/>
            <person name="Hu S."/>
        </authorList>
    </citation>
    <scope>NUCLEOTIDE SEQUENCE [LARGE SCALE GENOMIC DNA]</scope>
    <source>
        <strain evidence="7 8">31801</strain>
        <plasmid evidence="7 8">p.p-1</plasmid>
    </source>
</reference>
<dbReference type="GO" id="GO:0005524">
    <property type="term" value="F:ATP binding"/>
    <property type="evidence" value="ECO:0007669"/>
    <property type="project" value="UniProtKB-KW"/>
</dbReference>
<keyword evidence="4 7" id="KW-0067">ATP-binding</keyword>
<dbReference type="PANTHER" id="PTHR43820">
    <property type="entry name" value="HIGH-AFFINITY BRANCHED-CHAIN AMINO ACID TRANSPORT ATP-BINDING PROTEIN LIVF"/>
    <property type="match status" value="1"/>
</dbReference>
<dbReference type="GO" id="GO:0015807">
    <property type="term" value="P:L-amino acid transport"/>
    <property type="evidence" value="ECO:0007669"/>
    <property type="project" value="TreeGrafter"/>
</dbReference>
<dbReference type="InterPro" id="IPR003593">
    <property type="entry name" value="AAA+_ATPase"/>
</dbReference>
<evidence type="ECO:0000313" key="7">
    <source>
        <dbReference type="EMBL" id="ALV30385.1"/>
    </source>
</evidence>
<evidence type="ECO:0000256" key="3">
    <source>
        <dbReference type="ARBA" id="ARBA00022741"/>
    </source>
</evidence>
<dbReference type="Pfam" id="PF00005">
    <property type="entry name" value="ABC_tran"/>
    <property type="match status" value="1"/>
</dbReference>
<dbReference type="Proteomes" id="UP000064921">
    <property type="component" value="Plasmid p.p-1"/>
</dbReference>
<evidence type="ECO:0000256" key="2">
    <source>
        <dbReference type="ARBA" id="ARBA00022448"/>
    </source>
</evidence>
<dbReference type="Gene3D" id="3.40.50.300">
    <property type="entry name" value="P-loop containing nucleotide triphosphate hydrolases"/>
    <property type="match status" value="1"/>
</dbReference>
<evidence type="ECO:0000259" key="6">
    <source>
        <dbReference type="PROSITE" id="PS50893"/>
    </source>
</evidence>
<dbReference type="InterPro" id="IPR027417">
    <property type="entry name" value="P-loop_NTPase"/>
</dbReference>
<dbReference type="PROSITE" id="PS50893">
    <property type="entry name" value="ABC_TRANSPORTER_2"/>
    <property type="match status" value="1"/>
</dbReference>
<keyword evidence="5" id="KW-0029">Amino-acid transport</keyword>
<keyword evidence="3" id="KW-0547">Nucleotide-binding</keyword>
<keyword evidence="2" id="KW-0813">Transport</keyword>
<dbReference type="EMBL" id="CP013069">
    <property type="protein sequence ID" value="ALV30385.1"/>
    <property type="molecule type" value="Genomic_DNA"/>
</dbReference>
<feature type="domain" description="ABC transporter" evidence="6">
    <location>
        <begin position="16"/>
        <end position="247"/>
    </location>
</feature>
<dbReference type="GO" id="GO:0015658">
    <property type="term" value="F:branched-chain amino acid transmembrane transporter activity"/>
    <property type="evidence" value="ECO:0007669"/>
    <property type="project" value="TreeGrafter"/>
</dbReference>
<dbReference type="PANTHER" id="PTHR43820:SF4">
    <property type="entry name" value="HIGH-AFFINITY BRANCHED-CHAIN AMINO ACID TRANSPORT ATP-BINDING PROTEIN LIVF"/>
    <property type="match status" value="1"/>
</dbReference>
<keyword evidence="8" id="KW-1185">Reference proteome</keyword>
<organism evidence="7 8">
    <name type="scientific">Pannonibacter phragmitetus</name>
    <dbReference type="NCBI Taxonomy" id="121719"/>
    <lineage>
        <taxon>Bacteria</taxon>
        <taxon>Pseudomonadati</taxon>
        <taxon>Pseudomonadota</taxon>
        <taxon>Alphaproteobacteria</taxon>
        <taxon>Hyphomicrobiales</taxon>
        <taxon>Stappiaceae</taxon>
        <taxon>Pannonibacter</taxon>
    </lineage>
</organism>
<name>A0A0U3EFV3_9HYPH</name>
<dbReference type="KEGG" id="pphr:APZ00_24370"/>
<evidence type="ECO:0000313" key="8">
    <source>
        <dbReference type="Proteomes" id="UP000064921"/>
    </source>
</evidence>
<dbReference type="GO" id="GO:0016887">
    <property type="term" value="F:ATP hydrolysis activity"/>
    <property type="evidence" value="ECO:0007669"/>
    <property type="project" value="InterPro"/>
</dbReference>
<dbReference type="RefSeq" id="WP_058900944.1">
    <property type="nucleotide sequence ID" value="NZ_CP013069.1"/>
</dbReference>
<comment type="similarity">
    <text evidence="1">Belongs to the ABC transporter superfamily.</text>
</comment>
<dbReference type="InterPro" id="IPR003439">
    <property type="entry name" value="ABC_transporter-like_ATP-bd"/>
</dbReference>
<keyword evidence="7" id="KW-0614">Plasmid</keyword>
<dbReference type="SUPFAM" id="SSF52540">
    <property type="entry name" value="P-loop containing nucleoside triphosphate hydrolases"/>
    <property type="match status" value="1"/>
</dbReference>
<dbReference type="SMART" id="SM00382">
    <property type="entry name" value="AAA"/>
    <property type="match status" value="1"/>
</dbReference>
<geneLocation type="plasmid" evidence="7 8">
    <name>p.p-1</name>
</geneLocation>
<sequence>MPEVTRSDQAGRDGELVISGLFAGYVPDLPILKDVAMTAEACKVTVIIGPNGAGKSTLIKAVAGLVPVSGGSVRYRGQDITGLRPDRMAGHGIAYVPQTDNIFRTLTIRQNLELALRNAGSAAKARLDELFTRFPPLAAKQKERAGALSGGQRQFLAVAMALAVKPSLVLMDEPSAGLSPKAAEEVLALAKDLTQQGVTILLVEQNVKQALRIADHCYILADGRNQLDGPAEALKADPVVGEIYLGGKRLRAS</sequence>
<protein>
    <submittedName>
        <fullName evidence="7">ABC transporter ATP-binding protein</fullName>
    </submittedName>
</protein>
<evidence type="ECO:0000256" key="5">
    <source>
        <dbReference type="ARBA" id="ARBA00022970"/>
    </source>
</evidence>
<proteinExistence type="inferred from homology"/>
<dbReference type="CDD" id="cd03224">
    <property type="entry name" value="ABC_TM1139_LivF_branched"/>
    <property type="match status" value="1"/>
</dbReference>
<evidence type="ECO:0000256" key="1">
    <source>
        <dbReference type="ARBA" id="ARBA00005417"/>
    </source>
</evidence>
<gene>
    <name evidence="7" type="ORF">APZ00_24370</name>
</gene>